<evidence type="ECO:0000313" key="3">
    <source>
        <dbReference type="Proteomes" id="UP000234275"/>
    </source>
</evidence>
<keyword evidence="3" id="KW-1185">Reference proteome</keyword>
<sequence length="68" mass="7692">MLRDIVLLRAAGSLVLKLLSMYVFLPVFCILCLLTLAGVHRCFPFIFTSGVIRYECCLYSVAWALFIS</sequence>
<protein>
    <submittedName>
        <fullName evidence="2">Uncharacterized protein</fullName>
    </submittedName>
</protein>
<name>A0A2I2GMT9_9EURO</name>
<dbReference type="VEuPathDB" id="FungiDB:P170DRAFT_397356"/>
<organism evidence="2 3">
    <name type="scientific">Aspergillus steynii IBT 23096</name>
    <dbReference type="NCBI Taxonomy" id="1392250"/>
    <lineage>
        <taxon>Eukaryota</taxon>
        <taxon>Fungi</taxon>
        <taxon>Dikarya</taxon>
        <taxon>Ascomycota</taxon>
        <taxon>Pezizomycotina</taxon>
        <taxon>Eurotiomycetes</taxon>
        <taxon>Eurotiomycetidae</taxon>
        <taxon>Eurotiales</taxon>
        <taxon>Aspergillaceae</taxon>
        <taxon>Aspergillus</taxon>
        <taxon>Aspergillus subgen. Circumdati</taxon>
    </lineage>
</organism>
<keyword evidence="1" id="KW-0472">Membrane</keyword>
<dbReference type="Proteomes" id="UP000234275">
    <property type="component" value="Unassembled WGS sequence"/>
</dbReference>
<evidence type="ECO:0000256" key="1">
    <source>
        <dbReference type="SAM" id="Phobius"/>
    </source>
</evidence>
<proteinExistence type="predicted"/>
<dbReference type="RefSeq" id="XP_024709513.1">
    <property type="nucleotide sequence ID" value="XM_024846169.1"/>
</dbReference>
<dbReference type="AlphaFoldDB" id="A0A2I2GMT9"/>
<gene>
    <name evidence="2" type="ORF">P170DRAFT_397356</name>
</gene>
<dbReference type="EMBL" id="MSFO01000001">
    <property type="protein sequence ID" value="PLB54211.1"/>
    <property type="molecule type" value="Genomic_DNA"/>
</dbReference>
<evidence type="ECO:0000313" key="2">
    <source>
        <dbReference type="EMBL" id="PLB54211.1"/>
    </source>
</evidence>
<reference evidence="2 3" key="1">
    <citation type="submission" date="2016-12" db="EMBL/GenBank/DDBJ databases">
        <title>The genomes of Aspergillus section Nigri reveals drivers in fungal speciation.</title>
        <authorList>
            <consortium name="DOE Joint Genome Institute"/>
            <person name="Vesth T.C."/>
            <person name="Nybo J."/>
            <person name="Theobald S."/>
            <person name="Brandl J."/>
            <person name="Frisvad J.C."/>
            <person name="Nielsen K.F."/>
            <person name="Lyhne E.K."/>
            <person name="Kogle M.E."/>
            <person name="Kuo A."/>
            <person name="Riley R."/>
            <person name="Clum A."/>
            <person name="Nolan M."/>
            <person name="Lipzen A."/>
            <person name="Salamov A."/>
            <person name="Henrissat B."/>
            <person name="Wiebenga A."/>
            <person name="De Vries R.P."/>
            <person name="Grigoriev I.V."/>
            <person name="Mortensen U.H."/>
            <person name="Andersen M.R."/>
            <person name="Baker S.E."/>
        </authorList>
    </citation>
    <scope>NUCLEOTIDE SEQUENCE [LARGE SCALE GENOMIC DNA]</scope>
    <source>
        <strain evidence="2 3">IBT 23096</strain>
    </source>
</reference>
<accession>A0A2I2GMT9</accession>
<feature type="transmembrane region" description="Helical" evidence="1">
    <location>
        <begin position="21"/>
        <end position="39"/>
    </location>
</feature>
<keyword evidence="1" id="KW-0812">Transmembrane</keyword>
<comment type="caution">
    <text evidence="2">The sequence shown here is derived from an EMBL/GenBank/DDBJ whole genome shotgun (WGS) entry which is preliminary data.</text>
</comment>
<keyword evidence="1" id="KW-1133">Transmembrane helix</keyword>
<dbReference type="GeneID" id="36553868"/>
<feature type="transmembrane region" description="Helical" evidence="1">
    <location>
        <begin position="45"/>
        <end position="67"/>
    </location>
</feature>